<evidence type="ECO:0000313" key="2">
    <source>
        <dbReference type="Proteomes" id="UP000258309"/>
    </source>
</evidence>
<organism evidence="1 2">
    <name type="scientific">Scytalidium lignicola</name>
    <name type="common">Hyphomycete</name>
    <dbReference type="NCBI Taxonomy" id="5539"/>
    <lineage>
        <taxon>Eukaryota</taxon>
        <taxon>Fungi</taxon>
        <taxon>Dikarya</taxon>
        <taxon>Ascomycota</taxon>
        <taxon>Pezizomycotina</taxon>
        <taxon>Leotiomycetes</taxon>
        <taxon>Leotiomycetes incertae sedis</taxon>
        <taxon>Scytalidium</taxon>
    </lineage>
</organism>
<feature type="non-terminal residue" evidence="1">
    <location>
        <position position="69"/>
    </location>
</feature>
<reference evidence="1 2" key="1">
    <citation type="submission" date="2018-05" db="EMBL/GenBank/DDBJ databases">
        <title>Draft genome sequence of Scytalidium lignicola DSM 105466, a ubiquitous saprotrophic fungus.</title>
        <authorList>
            <person name="Buettner E."/>
            <person name="Gebauer A.M."/>
            <person name="Hofrichter M."/>
            <person name="Liers C."/>
            <person name="Kellner H."/>
        </authorList>
    </citation>
    <scope>NUCLEOTIDE SEQUENCE [LARGE SCALE GENOMIC DNA]</scope>
    <source>
        <strain evidence="1 2">DSM 105466</strain>
    </source>
</reference>
<evidence type="ECO:0000313" key="1">
    <source>
        <dbReference type="EMBL" id="RFU31421.1"/>
    </source>
</evidence>
<gene>
    <name evidence="1" type="ORF">B7463_g4915</name>
</gene>
<dbReference type="Proteomes" id="UP000258309">
    <property type="component" value="Unassembled WGS sequence"/>
</dbReference>
<keyword evidence="2" id="KW-1185">Reference proteome</keyword>
<dbReference type="EMBL" id="NCSJ02000076">
    <property type="protein sequence ID" value="RFU31421.1"/>
    <property type="molecule type" value="Genomic_DNA"/>
</dbReference>
<accession>A0A3E2HEA0</accession>
<comment type="caution">
    <text evidence="1">The sequence shown here is derived from an EMBL/GenBank/DDBJ whole genome shotgun (WGS) entry which is preliminary data.</text>
</comment>
<name>A0A3E2HEA0_SCYLI</name>
<sequence length="69" mass="7696">MISLPYIPRGPFRSFMAEPAAYCGAEPLWSAQVKNVAKSILTKKEDDSVHAKDSVYFNLEYSDDATPVK</sequence>
<dbReference type="AlphaFoldDB" id="A0A3E2HEA0"/>
<protein>
    <submittedName>
        <fullName evidence="1">Uncharacterized protein</fullName>
    </submittedName>
</protein>
<proteinExistence type="predicted"/>
<feature type="non-terminal residue" evidence="1">
    <location>
        <position position="1"/>
    </location>
</feature>